<name>A0ABR9JH31_9MICC</name>
<evidence type="ECO:0000313" key="1">
    <source>
        <dbReference type="EMBL" id="MBE1525235.1"/>
    </source>
</evidence>
<reference evidence="1 2" key="1">
    <citation type="submission" date="2020-10" db="EMBL/GenBank/DDBJ databases">
        <title>Sequencing the genomes of 1000 actinobacteria strains.</title>
        <authorList>
            <person name="Klenk H.-P."/>
        </authorList>
    </citation>
    <scope>NUCLEOTIDE SEQUENCE [LARGE SCALE GENOMIC DNA]</scope>
    <source>
        <strain evidence="1 2">DSM 15666</strain>
    </source>
</reference>
<keyword evidence="2" id="KW-1185">Reference proteome</keyword>
<organism evidence="1 2">
    <name type="scientific">Nesterenkonia lutea</name>
    <dbReference type="NCBI Taxonomy" id="272919"/>
    <lineage>
        <taxon>Bacteria</taxon>
        <taxon>Bacillati</taxon>
        <taxon>Actinomycetota</taxon>
        <taxon>Actinomycetes</taxon>
        <taxon>Micrococcales</taxon>
        <taxon>Micrococcaceae</taxon>
        <taxon>Nesterenkonia</taxon>
    </lineage>
</organism>
<comment type="caution">
    <text evidence="1">The sequence shown here is derived from an EMBL/GenBank/DDBJ whole genome shotgun (WGS) entry which is preliminary data.</text>
</comment>
<dbReference type="Proteomes" id="UP000643525">
    <property type="component" value="Unassembled WGS sequence"/>
</dbReference>
<dbReference type="RefSeq" id="WP_192596124.1">
    <property type="nucleotide sequence ID" value="NZ_BAAALJ010000013.1"/>
</dbReference>
<accession>A0ABR9JH31</accession>
<dbReference type="EMBL" id="JADBED010000001">
    <property type="protein sequence ID" value="MBE1525235.1"/>
    <property type="molecule type" value="Genomic_DNA"/>
</dbReference>
<proteinExistence type="predicted"/>
<gene>
    <name evidence="1" type="ORF">H4W27_002353</name>
</gene>
<evidence type="ECO:0000313" key="2">
    <source>
        <dbReference type="Proteomes" id="UP000643525"/>
    </source>
</evidence>
<protein>
    <submittedName>
        <fullName evidence="1">Uncharacterized protein</fullName>
    </submittedName>
</protein>
<sequence length="61" mass="6943">MSMMWTGLVVNLLLLFLVLAVVAFMLHAVIRAGVRNGLRDHDQHLQEQERAARRGGAQLYR</sequence>